<name>A0AAN5D0V2_9BILA</name>
<feature type="non-terminal residue" evidence="5">
    <location>
        <position position="1"/>
    </location>
</feature>
<evidence type="ECO:0008006" key="7">
    <source>
        <dbReference type="Google" id="ProtNLM"/>
    </source>
</evidence>
<feature type="region of interest" description="Disordered" evidence="4">
    <location>
        <begin position="1"/>
        <end position="23"/>
    </location>
</feature>
<proteinExistence type="inferred from homology"/>
<evidence type="ECO:0000256" key="4">
    <source>
        <dbReference type="SAM" id="MobiDB-lite"/>
    </source>
</evidence>
<organism evidence="5 6">
    <name type="scientific">Pristionchus mayeri</name>
    <dbReference type="NCBI Taxonomy" id="1317129"/>
    <lineage>
        <taxon>Eukaryota</taxon>
        <taxon>Metazoa</taxon>
        <taxon>Ecdysozoa</taxon>
        <taxon>Nematoda</taxon>
        <taxon>Chromadorea</taxon>
        <taxon>Rhabditida</taxon>
        <taxon>Rhabditina</taxon>
        <taxon>Diplogasteromorpha</taxon>
        <taxon>Diplogasteroidea</taxon>
        <taxon>Neodiplogasteridae</taxon>
        <taxon>Pristionchus</taxon>
    </lineage>
</organism>
<dbReference type="GO" id="GO:0016239">
    <property type="term" value="P:positive regulation of macroautophagy"/>
    <property type="evidence" value="ECO:0007669"/>
    <property type="project" value="TreeGrafter"/>
</dbReference>
<feature type="region of interest" description="Disordered" evidence="4">
    <location>
        <begin position="228"/>
        <end position="250"/>
    </location>
</feature>
<comment type="caution">
    <text evidence="5">The sequence shown here is derived from an EMBL/GenBank/DDBJ whole genome shotgun (WGS) entry which is preliminary data.</text>
</comment>
<evidence type="ECO:0000313" key="5">
    <source>
        <dbReference type="EMBL" id="GMR54289.1"/>
    </source>
</evidence>
<evidence type="ECO:0000256" key="3">
    <source>
        <dbReference type="ARBA" id="ARBA00022490"/>
    </source>
</evidence>
<keyword evidence="3" id="KW-0963">Cytoplasm</keyword>
<dbReference type="Gene3D" id="1.20.1290.10">
    <property type="entry name" value="AhpD-like"/>
    <property type="match status" value="1"/>
</dbReference>
<dbReference type="PANTHER" id="PTHR12474">
    <property type="entry name" value="P53 REGULATED PA26 NUCLEAR PROTEIN SESTRIN"/>
    <property type="match status" value="1"/>
</dbReference>
<dbReference type="GO" id="GO:1990253">
    <property type="term" value="P:cellular response to leucine starvation"/>
    <property type="evidence" value="ECO:0007669"/>
    <property type="project" value="TreeGrafter"/>
</dbReference>
<dbReference type="GO" id="GO:0016684">
    <property type="term" value="F:oxidoreductase activity, acting on peroxide as acceptor"/>
    <property type="evidence" value="ECO:0007669"/>
    <property type="project" value="TreeGrafter"/>
</dbReference>
<dbReference type="GO" id="GO:1904262">
    <property type="term" value="P:negative regulation of TORC1 signaling"/>
    <property type="evidence" value="ECO:0007669"/>
    <property type="project" value="TreeGrafter"/>
</dbReference>
<dbReference type="GO" id="GO:0070728">
    <property type="term" value="F:L-leucine binding"/>
    <property type="evidence" value="ECO:0007669"/>
    <property type="project" value="TreeGrafter"/>
</dbReference>
<feature type="compositionally biased region" description="Low complexity" evidence="4">
    <location>
        <begin position="1"/>
        <end position="21"/>
    </location>
</feature>
<dbReference type="GO" id="GO:1901031">
    <property type="term" value="P:regulation of response to reactive oxygen species"/>
    <property type="evidence" value="ECO:0007669"/>
    <property type="project" value="InterPro"/>
</dbReference>
<sequence>SFMSTTSSPAGSSPQGGSSPSRAEEINWHLPPLWQPLEIFFLPHPQYHSVAGPCIAHLFYGSGPLKKAERHFVALMTAAHHECQYLIDLHEREFEREGGEFHWLSGLKHMQNPCEKKYHTLDRFVHLISHQPWRVNGEVLKSVVRDEDEVLWSLNQLVHAATIVAVTNALCAMVHGLGKIEPLSATPHELSRRTLRAEWNAQEMKRNQSHNKEVDYLVSRMATLRQIRRDNEESEETGGEEEEMAPPATPTEDIFAPFANFTEGDENDSPDAHVNIFTVQGPMAYRDFAARDDGAKTYKIHEFDWDHAYNMIADVDPVSAELFDKRFDLMQTLTYNTMGDYNNIDTSEYRLAIWNYIHALFGIRHDDYEYQKVNELLSRQMKTFVKTCVCFPERMTEELRTHVMPDFSSSERIHALLIIIEARCQANLLYFTRALNNYYVLQAQDHKDRRRH</sequence>
<gene>
    <name evidence="5" type="ORF">PMAYCL1PPCAC_24484</name>
</gene>
<evidence type="ECO:0000256" key="2">
    <source>
        <dbReference type="ARBA" id="ARBA00008350"/>
    </source>
</evidence>
<evidence type="ECO:0000313" key="6">
    <source>
        <dbReference type="Proteomes" id="UP001328107"/>
    </source>
</evidence>
<evidence type="ECO:0000256" key="1">
    <source>
        <dbReference type="ARBA" id="ARBA00004496"/>
    </source>
</evidence>
<protein>
    <recommendedName>
        <fullName evidence="7">Sestrin</fullName>
    </recommendedName>
</protein>
<dbReference type="AlphaFoldDB" id="A0AAN5D0V2"/>
<dbReference type="PANTHER" id="PTHR12474:SF0">
    <property type="entry name" value="SESTRIN HOMOLOG"/>
    <property type="match status" value="1"/>
</dbReference>
<reference evidence="6" key="1">
    <citation type="submission" date="2022-10" db="EMBL/GenBank/DDBJ databases">
        <title>Genome assembly of Pristionchus species.</title>
        <authorList>
            <person name="Yoshida K."/>
            <person name="Sommer R.J."/>
        </authorList>
    </citation>
    <scope>NUCLEOTIDE SEQUENCE [LARGE SCALE GENOMIC DNA]</scope>
    <source>
        <strain evidence="6">RS5460</strain>
    </source>
</reference>
<dbReference type="Pfam" id="PF04636">
    <property type="entry name" value="PA26"/>
    <property type="match status" value="1"/>
</dbReference>
<accession>A0AAN5D0V2</accession>
<dbReference type="GO" id="GO:0005634">
    <property type="term" value="C:nucleus"/>
    <property type="evidence" value="ECO:0007669"/>
    <property type="project" value="InterPro"/>
</dbReference>
<comment type="subcellular location">
    <subcellularLocation>
        <location evidence="1">Cytoplasm</location>
    </subcellularLocation>
</comment>
<dbReference type="SUPFAM" id="SSF69118">
    <property type="entry name" value="AhpD-like"/>
    <property type="match status" value="1"/>
</dbReference>
<dbReference type="GO" id="GO:0005737">
    <property type="term" value="C:cytoplasm"/>
    <property type="evidence" value="ECO:0007669"/>
    <property type="project" value="UniProtKB-SubCell"/>
</dbReference>
<feature type="compositionally biased region" description="Acidic residues" evidence="4">
    <location>
        <begin position="232"/>
        <end position="244"/>
    </location>
</feature>
<dbReference type="EMBL" id="BTRK01000005">
    <property type="protein sequence ID" value="GMR54289.1"/>
    <property type="molecule type" value="Genomic_DNA"/>
</dbReference>
<dbReference type="GO" id="GO:0071233">
    <property type="term" value="P:cellular response to L-leucine"/>
    <property type="evidence" value="ECO:0007669"/>
    <property type="project" value="TreeGrafter"/>
</dbReference>
<comment type="similarity">
    <text evidence="2">Belongs to the sestrin family.</text>
</comment>
<dbReference type="InterPro" id="IPR006730">
    <property type="entry name" value="Sestrin"/>
</dbReference>
<dbReference type="InterPro" id="IPR029032">
    <property type="entry name" value="AhpD-like"/>
</dbReference>
<dbReference type="Proteomes" id="UP001328107">
    <property type="component" value="Unassembled WGS sequence"/>
</dbReference>
<keyword evidence="6" id="KW-1185">Reference proteome</keyword>